<feature type="region of interest" description="Disordered" evidence="1">
    <location>
        <begin position="67"/>
        <end position="136"/>
    </location>
</feature>
<evidence type="ECO:0000313" key="3">
    <source>
        <dbReference type="EMBL" id="SPO00084.1"/>
    </source>
</evidence>
<name>A0AAE8MTA9_9PEZI</name>
<dbReference type="InterPro" id="IPR025952">
    <property type="entry name" value="R3H-assoc_dom"/>
</dbReference>
<dbReference type="SUPFAM" id="SSF82708">
    <property type="entry name" value="R3H domain"/>
    <property type="match status" value="1"/>
</dbReference>
<sequence>MAPGIYSAVPPPPNLDPASTPLPYRPARTSTTPIDIEAWTVSALAALCVSPDARGIGSPLAIPLDEEPARAVKSPRRDATGALRTQRPPSARDTPSRREERRKGKEGSRQRRRWDNDRLIGVPNAQPPQPIDFLPRATHPVTNVPYRVAKYWDRDLRHHIEEKASALQAARKHRQRQDGRATGLGAGEMSRDLRESLKRTPVVRTWLRELEHPVRAFVSEQREMNADEGGKDGDEEMEDEVLFTGRKKESEAAEKEAERAAEREAGWKRARREMAGGRVEAGLVFEPPRDDEAAALKRWIAHAISDYYGLESKSTTVGNPGRRVVYLGLKTGRDQTPQWAPLPRPMWEVC</sequence>
<accession>A0AAE8MTA9</accession>
<feature type="domain" description="R3H-associated N-terminal" evidence="2">
    <location>
        <begin position="89"/>
        <end position="199"/>
    </location>
</feature>
<keyword evidence="4" id="KW-1185">Reference proteome</keyword>
<dbReference type="AlphaFoldDB" id="A0AAE8MTA9"/>
<reference evidence="3" key="1">
    <citation type="submission" date="2018-03" db="EMBL/GenBank/DDBJ databases">
        <authorList>
            <person name="Guldener U."/>
        </authorList>
    </citation>
    <scope>NUCLEOTIDE SEQUENCE</scope>
</reference>
<dbReference type="GO" id="GO:0003676">
    <property type="term" value="F:nucleic acid binding"/>
    <property type="evidence" value="ECO:0007669"/>
    <property type="project" value="InterPro"/>
</dbReference>
<dbReference type="Proteomes" id="UP001187682">
    <property type="component" value="Unassembled WGS sequence"/>
</dbReference>
<evidence type="ECO:0000313" key="4">
    <source>
        <dbReference type="Proteomes" id="UP001187682"/>
    </source>
</evidence>
<feature type="compositionally biased region" description="Basic and acidic residues" evidence="1">
    <location>
        <begin position="94"/>
        <end position="118"/>
    </location>
</feature>
<feature type="region of interest" description="Disordered" evidence="1">
    <location>
        <begin position="1"/>
        <end position="29"/>
    </location>
</feature>
<feature type="compositionally biased region" description="Basic and acidic residues" evidence="1">
    <location>
        <begin position="67"/>
        <end position="79"/>
    </location>
</feature>
<organism evidence="3 4">
    <name type="scientific">Cephalotrichum gorgonifer</name>
    <dbReference type="NCBI Taxonomy" id="2041049"/>
    <lineage>
        <taxon>Eukaryota</taxon>
        <taxon>Fungi</taxon>
        <taxon>Dikarya</taxon>
        <taxon>Ascomycota</taxon>
        <taxon>Pezizomycotina</taxon>
        <taxon>Sordariomycetes</taxon>
        <taxon>Hypocreomycetidae</taxon>
        <taxon>Microascales</taxon>
        <taxon>Microascaceae</taxon>
        <taxon>Cephalotrichum</taxon>
    </lineage>
</organism>
<evidence type="ECO:0000259" key="2">
    <source>
        <dbReference type="Pfam" id="PF13902"/>
    </source>
</evidence>
<evidence type="ECO:0000256" key="1">
    <source>
        <dbReference type="SAM" id="MobiDB-lite"/>
    </source>
</evidence>
<feature type="region of interest" description="Disordered" evidence="1">
    <location>
        <begin position="246"/>
        <end position="266"/>
    </location>
</feature>
<proteinExistence type="predicted"/>
<dbReference type="Pfam" id="PF13902">
    <property type="entry name" value="R3H-assoc"/>
    <property type="match status" value="1"/>
</dbReference>
<protein>
    <recommendedName>
        <fullName evidence="2">R3H-associated N-terminal domain-containing protein</fullName>
    </recommendedName>
</protein>
<gene>
    <name evidence="3" type="ORF">DNG_02936</name>
</gene>
<comment type="caution">
    <text evidence="3">The sequence shown here is derived from an EMBL/GenBank/DDBJ whole genome shotgun (WGS) entry which is preliminary data.</text>
</comment>
<dbReference type="EMBL" id="ONZQ02000003">
    <property type="protein sequence ID" value="SPO00084.1"/>
    <property type="molecule type" value="Genomic_DNA"/>
</dbReference>
<dbReference type="InterPro" id="IPR036867">
    <property type="entry name" value="R3H_dom_sf"/>
</dbReference>